<dbReference type="NCBIfam" id="TIGR04057">
    <property type="entry name" value="SusC_RagA_signa"/>
    <property type="match status" value="1"/>
</dbReference>
<comment type="similarity">
    <text evidence="1">Belongs to the TonB-dependent receptor family.</text>
</comment>
<keyword evidence="1" id="KW-0472">Membrane</keyword>
<keyword evidence="1" id="KW-1134">Transmembrane beta strand</keyword>
<accession>A0A4R0NGD9</accession>
<gene>
    <name evidence="3" type="ORF">EZ444_03380</name>
</gene>
<dbReference type="InterPro" id="IPR023996">
    <property type="entry name" value="TonB-dep_OMP_SusC/RagA"/>
</dbReference>
<dbReference type="EMBL" id="SJSM01000002">
    <property type="protein sequence ID" value="TCC98343.1"/>
    <property type="molecule type" value="Genomic_DNA"/>
</dbReference>
<dbReference type="Gene3D" id="2.170.130.10">
    <property type="entry name" value="TonB-dependent receptor, plug domain"/>
    <property type="match status" value="1"/>
</dbReference>
<comment type="subcellular location">
    <subcellularLocation>
        <location evidence="1">Cell outer membrane</location>
        <topology evidence="1">Multi-pass membrane protein</topology>
    </subcellularLocation>
</comment>
<dbReference type="AlphaFoldDB" id="A0A4R0NGD9"/>
<sequence>MLLKKGVIVFILMLLGIAVRAQKLNYVQKNVSLSRFFKEIRKQTGASVVWNEKGFNVNQQIDADFRNVELKTAIDQIAAKLHFTYSMVDKMIVVKDQLVVANPIETVKPKIDNKPVATEEKKEFNLPGVEIISTGYQRIPKERVTGSFAMVDSAQLNRRVSPDIFSRLEGITSGLLFNKNTLNSTSGNLDISIRGRSTIYANDQPLIILDNFPFNGDFNSINPNDVANISVLKDAASASIWGVRAGNGVIVITTKSGKYKQPLKLSFNSNLTVSGKPDVFYNPNYLSSKDFIDVETFLFNNGKYDAALLDQVNFPVVSPVVKILDRQKKGQSATVTEQQLDALRGNDIRNEELKYFYRNPISQQYYLNMSKGTDVSSHYLSAGYDRSLASLVNNENNRITVNTQHSVKLLKNLELNAGLYYVRTSGKMDSTIAGTSSPNFTPYYQFKDGNGNATVFESAYSGGFNAQAMAKGFLDWSYVPLDELGLPSTTVLGNDLRLNGGLNYTFLPGLKAEVKYLYQHIKNNSQLTSGLERHLTRSSINQYAILQAGQVSGYNIPLGAIQYQTMRKAVSKNFRAQLNYEKDWQKHAIYAIAGYELSEFDTQANTSINYGYDKRTGSSVPIDAVTVFNLNPSGNGKINTGGDLFGRLDRIRSLFANAVYIYDQKYVVSASMRMDGSNYFGVKTNQKNVPLWSAGALWHLDREAFYKMNWLPVLKLRASYGINGNLDKSNTGITTIRNNIANAVYTNLPFASIVNIGNPELRWEKIGIANLGLDFGFKDNVVSGKVDYFFKRGTDMLGDKAFSASTGIKVLRGNYSEMKARGIDILLTSQNLNGIVKWQTNALFSTVHDWVTLYDVIETTGASYFDNNLAKPLLGKPVYGIYSYRSAGLDPLNGDPRGYLKDQISKDYNRILTETTVDDLEYNGAARPTVFGGLNNTISFRKFTFAFSISYKLGYYFRKPSVNYYSMYHLGLDKGLKKDFERRWQKSGDELFTNVPSQANYTEGSFRDIFYLNSSSTIAKGDHVRLQDISLSFDLDDSNWKSIPVKQMQLYLYANNMGVIWKANDFGLDPDLVPGTNDRLAHPVPMNFSLGIKVSF</sequence>
<keyword evidence="1" id="KW-0813">Transport</keyword>
<evidence type="ECO:0000313" key="3">
    <source>
        <dbReference type="EMBL" id="TCC98343.1"/>
    </source>
</evidence>
<name>A0A4R0NGD9_9SPHI</name>
<protein>
    <submittedName>
        <fullName evidence="3">SusC/RagA family TonB-linked outer membrane protein</fullName>
    </submittedName>
</protein>
<keyword evidence="1" id="KW-0812">Transmembrane</keyword>
<organism evidence="3 4">
    <name type="scientific">Pedobacter hiemivivus</name>
    <dbReference type="NCBI Taxonomy" id="2530454"/>
    <lineage>
        <taxon>Bacteria</taxon>
        <taxon>Pseudomonadati</taxon>
        <taxon>Bacteroidota</taxon>
        <taxon>Sphingobacteriia</taxon>
        <taxon>Sphingobacteriales</taxon>
        <taxon>Sphingobacteriaceae</taxon>
        <taxon>Pedobacter</taxon>
    </lineage>
</organism>
<dbReference type="PROSITE" id="PS52016">
    <property type="entry name" value="TONB_DEPENDENT_REC_3"/>
    <property type="match status" value="1"/>
</dbReference>
<dbReference type="RefSeq" id="WP_131607308.1">
    <property type="nucleotide sequence ID" value="NZ_SJSM01000002.1"/>
</dbReference>
<dbReference type="OrthoDB" id="9768177at2"/>
<evidence type="ECO:0000259" key="2">
    <source>
        <dbReference type="Pfam" id="PF07715"/>
    </source>
</evidence>
<dbReference type="GO" id="GO:0009279">
    <property type="term" value="C:cell outer membrane"/>
    <property type="evidence" value="ECO:0007669"/>
    <property type="project" value="UniProtKB-SubCell"/>
</dbReference>
<dbReference type="InterPro" id="IPR039426">
    <property type="entry name" value="TonB-dep_rcpt-like"/>
</dbReference>
<evidence type="ECO:0000313" key="4">
    <source>
        <dbReference type="Proteomes" id="UP000291117"/>
    </source>
</evidence>
<evidence type="ECO:0000256" key="1">
    <source>
        <dbReference type="PROSITE-ProRule" id="PRU01360"/>
    </source>
</evidence>
<dbReference type="Proteomes" id="UP000291117">
    <property type="component" value="Unassembled WGS sequence"/>
</dbReference>
<dbReference type="InterPro" id="IPR037066">
    <property type="entry name" value="Plug_dom_sf"/>
</dbReference>
<feature type="domain" description="TonB-dependent receptor plug" evidence="2">
    <location>
        <begin position="141"/>
        <end position="249"/>
    </location>
</feature>
<dbReference type="SUPFAM" id="SSF56935">
    <property type="entry name" value="Porins"/>
    <property type="match status" value="1"/>
</dbReference>
<dbReference type="Pfam" id="PF07715">
    <property type="entry name" value="Plug"/>
    <property type="match status" value="1"/>
</dbReference>
<keyword evidence="4" id="KW-1185">Reference proteome</keyword>
<keyword evidence="1" id="KW-0998">Cell outer membrane</keyword>
<comment type="caution">
    <text evidence="3">The sequence shown here is derived from an EMBL/GenBank/DDBJ whole genome shotgun (WGS) entry which is preliminary data.</text>
</comment>
<dbReference type="NCBIfam" id="TIGR04056">
    <property type="entry name" value="OMP_RagA_SusC"/>
    <property type="match status" value="1"/>
</dbReference>
<proteinExistence type="inferred from homology"/>
<reference evidence="3 4" key="1">
    <citation type="submission" date="2019-02" db="EMBL/GenBank/DDBJ databases">
        <title>Pedobacter sp. RP-3-8 sp. nov., isolated from Arctic soil.</title>
        <authorList>
            <person name="Dahal R.H."/>
        </authorList>
    </citation>
    <scope>NUCLEOTIDE SEQUENCE [LARGE SCALE GENOMIC DNA]</scope>
    <source>
        <strain evidence="3 4">RP-3-8</strain>
    </source>
</reference>
<dbReference type="InterPro" id="IPR012910">
    <property type="entry name" value="Plug_dom"/>
</dbReference>
<dbReference type="InterPro" id="IPR023997">
    <property type="entry name" value="TonB-dep_OMP_SusC/RagA_CS"/>
</dbReference>